<dbReference type="InterPro" id="IPR002401">
    <property type="entry name" value="Cyt_P450_E_grp-I"/>
</dbReference>
<feature type="region of interest" description="Disordered" evidence="6">
    <location>
        <begin position="1"/>
        <end position="21"/>
    </location>
</feature>
<dbReference type="Gene3D" id="1.10.630.10">
    <property type="entry name" value="Cytochrome P450"/>
    <property type="match status" value="2"/>
</dbReference>
<reference evidence="7" key="1">
    <citation type="journal article" date="2017" name="Gigascience">
        <title>The genome draft of coconut (Cocos nucifera).</title>
        <authorList>
            <person name="Xiao Y."/>
            <person name="Xu P."/>
            <person name="Fan H."/>
            <person name="Baudouin L."/>
            <person name="Xia W."/>
            <person name="Bocs S."/>
            <person name="Xu J."/>
            <person name="Li Q."/>
            <person name="Guo A."/>
            <person name="Zhou L."/>
            <person name="Li J."/>
            <person name="Wu Y."/>
            <person name="Ma Z."/>
            <person name="Armero A."/>
            <person name="Issali A.E."/>
            <person name="Liu N."/>
            <person name="Peng M."/>
            <person name="Yang Y."/>
        </authorList>
    </citation>
    <scope>NUCLEOTIDE SEQUENCE</scope>
    <source>
        <tissue evidence="7">Spear leaf of Hainan Tall coconut</tissue>
    </source>
</reference>
<dbReference type="InterPro" id="IPR017972">
    <property type="entry name" value="Cyt_P450_CS"/>
</dbReference>
<comment type="caution">
    <text evidence="7">The sequence shown here is derived from an EMBL/GenBank/DDBJ whole genome shotgun (WGS) entry which is preliminary data.</text>
</comment>
<protein>
    <submittedName>
        <fullName evidence="7">Cytochrome P450 71A1</fullName>
    </submittedName>
</protein>
<dbReference type="OrthoDB" id="781802at2759"/>
<dbReference type="GO" id="GO:0020037">
    <property type="term" value="F:heme binding"/>
    <property type="evidence" value="ECO:0007669"/>
    <property type="project" value="InterPro"/>
</dbReference>
<dbReference type="InterPro" id="IPR001128">
    <property type="entry name" value="Cyt_P450"/>
</dbReference>
<reference evidence="7" key="2">
    <citation type="submission" date="2019-07" db="EMBL/GenBank/DDBJ databases">
        <authorList>
            <person name="Yang Y."/>
            <person name="Bocs S."/>
            <person name="Baudouin L."/>
        </authorList>
    </citation>
    <scope>NUCLEOTIDE SEQUENCE</scope>
    <source>
        <tissue evidence="7">Spear leaf of Hainan Tall coconut</tissue>
    </source>
</reference>
<dbReference type="Proteomes" id="UP000797356">
    <property type="component" value="Chromosome 3"/>
</dbReference>
<dbReference type="AlphaFoldDB" id="A0A8K0I387"/>
<dbReference type="EMBL" id="CM017874">
    <property type="protein sequence ID" value="KAG1334744.1"/>
    <property type="molecule type" value="Genomic_DNA"/>
</dbReference>
<keyword evidence="2 4" id="KW-0479">Metal-binding</keyword>
<dbReference type="GO" id="GO:0005506">
    <property type="term" value="F:iron ion binding"/>
    <property type="evidence" value="ECO:0007669"/>
    <property type="project" value="InterPro"/>
</dbReference>
<comment type="similarity">
    <text evidence="1 5">Belongs to the cytochrome P450 family.</text>
</comment>
<evidence type="ECO:0000256" key="1">
    <source>
        <dbReference type="ARBA" id="ARBA00010617"/>
    </source>
</evidence>
<evidence type="ECO:0000313" key="8">
    <source>
        <dbReference type="Proteomes" id="UP000797356"/>
    </source>
</evidence>
<dbReference type="SUPFAM" id="SSF48264">
    <property type="entry name" value="Cytochrome P450"/>
    <property type="match status" value="1"/>
</dbReference>
<evidence type="ECO:0000256" key="4">
    <source>
        <dbReference type="PIRSR" id="PIRSR602401-1"/>
    </source>
</evidence>
<comment type="cofactor">
    <cofactor evidence="4">
        <name>heme</name>
        <dbReference type="ChEBI" id="CHEBI:30413"/>
    </cofactor>
</comment>
<dbReference type="PROSITE" id="PS00086">
    <property type="entry name" value="CYTOCHROME_P450"/>
    <property type="match status" value="1"/>
</dbReference>
<feature type="binding site" description="axial binding residue" evidence="4">
    <location>
        <position position="349"/>
    </location>
    <ligand>
        <name>heme</name>
        <dbReference type="ChEBI" id="CHEBI:30413"/>
    </ligand>
    <ligandPart>
        <name>Fe</name>
        <dbReference type="ChEBI" id="CHEBI:18248"/>
    </ligandPart>
</feature>
<evidence type="ECO:0000256" key="2">
    <source>
        <dbReference type="ARBA" id="ARBA00022723"/>
    </source>
</evidence>
<gene>
    <name evidence="7" type="ORF">COCNU_03G008630</name>
</gene>
<evidence type="ECO:0000256" key="5">
    <source>
        <dbReference type="RuleBase" id="RU000461"/>
    </source>
</evidence>
<dbReference type="GO" id="GO:0016705">
    <property type="term" value="F:oxidoreductase activity, acting on paired donors, with incorporation or reduction of molecular oxygen"/>
    <property type="evidence" value="ECO:0007669"/>
    <property type="project" value="InterPro"/>
</dbReference>
<dbReference type="PANTHER" id="PTHR47955:SF15">
    <property type="entry name" value="CYTOCHROME P450 71A2-LIKE"/>
    <property type="match status" value="1"/>
</dbReference>
<dbReference type="CDD" id="cd11072">
    <property type="entry name" value="CYP71-like"/>
    <property type="match status" value="1"/>
</dbReference>
<keyword evidence="5" id="KW-0560">Oxidoreductase</keyword>
<dbReference type="PRINTS" id="PR00463">
    <property type="entry name" value="EP450I"/>
</dbReference>
<dbReference type="InterPro" id="IPR036396">
    <property type="entry name" value="Cyt_P450_sf"/>
</dbReference>
<name>A0A8K0I387_COCNU</name>
<evidence type="ECO:0000256" key="3">
    <source>
        <dbReference type="ARBA" id="ARBA00023004"/>
    </source>
</evidence>
<evidence type="ECO:0000313" key="7">
    <source>
        <dbReference type="EMBL" id="KAG1334744.1"/>
    </source>
</evidence>
<sequence length="428" mass="48563">MQSERRKLTSPPTPPRLPVLGNLHQLGGLSHRSLRSLSEKYGPVMLMYFGSVPTVIVSSAEAAQEVMKTRDLFFASRPKLSMADGLLYNSRDIAFSPYGEYWRQVRRISVLHLLSLRRVQSFRSVREEEVALMIDNIRCAASNMQPVNLSKLISTLTSDIICRVAFGRKCCEQEDSSNMFQEMIEEFGELLGTDICDFVDVLLSLDKDKDDDGMDVSLGKDSIKALILDMFAADTDTTYVVTEWARAEPVRHPKYMKRVQEEVRKAVGLKEKIEVELPDEMNHPKAVIKEGYDVPAGTRVMINAWAIARDPRSWERAEEFWPDRFMNSAVDFKGQDFKFIPFGAGRRGCPGIGFAIPTIELALANLLHHFDWALSDKMKEESLDMNESAGVASHKKVNLNLMAKPRILLSRNKLLRCILSFWQSTSYV</sequence>
<organism evidence="7 8">
    <name type="scientific">Cocos nucifera</name>
    <name type="common">Coconut palm</name>
    <dbReference type="NCBI Taxonomy" id="13894"/>
    <lineage>
        <taxon>Eukaryota</taxon>
        <taxon>Viridiplantae</taxon>
        <taxon>Streptophyta</taxon>
        <taxon>Embryophyta</taxon>
        <taxon>Tracheophyta</taxon>
        <taxon>Spermatophyta</taxon>
        <taxon>Magnoliopsida</taxon>
        <taxon>Liliopsida</taxon>
        <taxon>Arecaceae</taxon>
        <taxon>Arecoideae</taxon>
        <taxon>Cocoseae</taxon>
        <taxon>Attaleinae</taxon>
        <taxon>Cocos</taxon>
    </lineage>
</organism>
<accession>A0A8K0I387</accession>
<dbReference type="Pfam" id="PF00067">
    <property type="entry name" value="p450"/>
    <property type="match status" value="2"/>
</dbReference>
<proteinExistence type="inferred from homology"/>
<keyword evidence="5" id="KW-0503">Monooxygenase</keyword>
<dbReference type="GO" id="GO:0004497">
    <property type="term" value="F:monooxygenase activity"/>
    <property type="evidence" value="ECO:0007669"/>
    <property type="project" value="UniProtKB-KW"/>
</dbReference>
<keyword evidence="8" id="KW-1185">Reference proteome</keyword>
<keyword evidence="3 4" id="KW-0408">Iron</keyword>
<keyword evidence="4 5" id="KW-0349">Heme</keyword>
<evidence type="ECO:0000256" key="6">
    <source>
        <dbReference type="SAM" id="MobiDB-lite"/>
    </source>
</evidence>
<dbReference type="PANTHER" id="PTHR47955">
    <property type="entry name" value="CYTOCHROME P450 FAMILY 71 PROTEIN"/>
    <property type="match status" value="1"/>
</dbReference>